<sequence>MKIKLSSRLEVIAGCVTGACSMADIGTDHGYLPAYLIENKGVSGAIASDINQQPLKKAQKIIDAQQLQKQIETRLGSGLSVLKPGEVEVVVMAGMGGLLIRDLLKAQPAVARAAKKLVLQPMNNQAVLRRYLETAGFLITREELAREGDRVYEIIVAEPGAMIVTTPLEYELGFEYYRHQHPLLGALIDRKIFLEQQIVASTQGRTTAVAAKQFQESSRFIEKLNEVKKCLSN</sequence>
<dbReference type="SUPFAM" id="SSF53335">
    <property type="entry name" value="S-adenosyl-L-methionine-dependent methyltransferases"/>
    <property type="match status" value="1"/>
</dbReference>
<name>A0A5D0WQG4_9FIRM</name>
<dbReference type="AlphaFoldDB" id="A0A5D0WQG4"/>
<organism evidence="1 2">
    <name type="scientific">Acetobacterium wieringae</name>
    <dbReference type="NCBI Taxonomy" id="52694"/>
    <lineage>
        <taxon>Bacteria</taxon>
        <taxon>Bacillati</taxon>
        <taxon>Bacillota</taxon>
        <taxon>Clostridia</taxon>
        <taxon>Eubacteriales</taxon>
        <taxon>Eubacteriaceae</taxon>
        <taxon>Acetobacterium</taxon>
    </lineage>
</organism>
<dbReference type="InterPro" id="IPR006901">
    <property type="entry name" value="TrmK"/>
</dbReference>
<dbReference type="PIRSF" id="PIRSF018637">
    <property type="entry name" value="TrmK"/>
    <property type="match status" value="1"/>
</dbReference>
<reference evidence="1 2" key="1">
    <citation type="submission" date="2019-08" db="EMBL/GenBank/DDBJ databases">
        <title>Isolation and enrichment of carboxydotrophic bacteria from anaerobic sludge for the production of bio-based chemicals from syngas.</title>
        <authorList>
            <person name="Antares A.L."/>
            <person name="Moreira J."/>
            <person name="Diender M."/>
            <person name="Parshina S.N."/>
            <person name="Stams A.J.M."/>
            <person name="Alves M."/>
            <person name="Alves J.I."/>
            <person name="Sousa D.Z."/>
        </authorList>
    </citation>
    <scope>NUCLEOTIDE SEQUENCE [LARGE SCALE GENOMIC DNA]</scope>
    <source>
        <strain evidence="1 2">JM</strain>
    </source>
</reference>
<accession>A0A5D0WQG4</accession>
<comment type="caution">
    <text evidence="1">The sequence shown here is derived from an EMBL/GenBank/DDBJ whole genome shotgun (WGS) entry which is preliminary data.</text>
</comment>
<evidence type="ECO:0000313" key="1">
    <source>
        <dbReference type="EMBL" id="TYC86011.1"/>
    </source>
</evidence>
<gene>
    <name evidence="1" type="ORF">FXB42_09150</name>
</gene>
<dbReference type="Gene3D" id="3.40.50.150">
    <property type="entry name" value="Vaccinia Virus protein VP39"/>
    <property type="match status" value="1"/>
</dbReference>
<dbReference type="InterPro" id="IPR029063">
    <property type="entry name" value="SAM-dependent_MTases_sf"/>
</dbReference>
<dbReference type="GO" id="GO:0160105">
    <property type="term" value="F:tRNA (adenine(22)-N1)-methyltransferase activity"/>
    <property type="evidence" value="ECO:0007669"/>
    <property type="project" value="InterPro"/>
</dbReference>
<dbReference type="RefSeq" id="WP_148637545.1">
    <property type="nucleotide sequence ID" value="NZ_VSLA01000013.1"/>
</dbReference>
<dbReference type="Pfam" id="PF12847">
    <property type="entry name" value="Methyltransf_18"/>
    <property type="match status" value="1"/>
</dbReference>
<dbReference type="GO" id="GO:0032259">
    <property type="term" value="P:methylation"/>
    <property type="evidence" value="ECO:0007669"/>
    <property type="project" value="UniProtKB-KW"/>
</dbReference>
<keyword evidence="1" id="KW-0808">Transferase</keyword>
<dbReference type="PANTHER" id="PTHR38451:SF1">
    <property type="entry name" value="TRNA (ADENINE(22)-N(1))-METHYLTRANSFERASE"/>
    <property type="match status" value="1"/>
</dbReference>
<dbReference type="PANTHER" id="PTHR38451">
    <property type="entry name" value="TRNA (ADENINE(22)-N(1))-METHYLTRANSFERASE"/>
    <property type="match status" value="1"/>
</dbReference>
<dbReference type="Proteomes" id="UP000322619">
    <property type="component" value="Unassembled WGS sequence"/>
</dbReference>
<protein>
    <submittedName>
        <fullName evidence="1">SAM-dependent methyltransferase</fullName>
    </submittedName>
</protein>
<dbReference type="EMBL" id="VSLA01000013">
    <property type="protein sequence ID" value="TYC86011.1"/>
    <property type="molecule type" value="Genomic_DNA"/>
</dbReference>
<evidence type="ECO:0000313" key="2">
    <source>
        <dbReference type="Proteomes" id="UP000322619"/>
    </source>
</evidence>
<keyword evidence="1" id="KW-0489">Methyltransferase</keyword>
<proteinExistence type="predicted"/>